<dbReference type="HAMAP" id="MF_00337">
    <property type="entry name" value="Exonuc_7_S"/>
    <property type="match status" value="1"/>
</dbReference>
<comment type="function">
    <text evidence="6">Bidirectionally degrades single-stranded DNA into large acid-insoluble oligonucleotides, which are then degraded further into small acid-soluble oligonucleotides.</text>
</comment>
<feature type="compositionally biased region" description="Basic and acidic residues" evidence="7">
    <location>
        <begin position="99"/>
        <end position="108"/>
    </location>
</feature>
<dbReference type="GO" id="GO:0009318">
    <property type="term" value="C:exodeoxyribonuclease VII complex"/>
    <property type="evidence" value="ECO:0007669"/>
    <property type="project" value="UniProtKB-UniRule"/>
</dbReference>
<dbReference type="EC" id="3.1.11.6" evidence="6"/>
<keyword evidence="2 6" id="KW-0963">Cytoplasm</keyword>
<protein>
    <recommendedName>
        <fullName evidence="6">Exodeoxyribonuclease 7 small subunit</fullName>
        <ecNumber evidence="6">3.1.11.6</ecNumber>
    </recommendedName>
    <alternativeName>
        <fullName evidence="6">Exodeoxyribonuclease VII small subunit</fullName>
        <shortName evidence="6">Exonuclease VII small subunit</shortName>
    </alternativeName>
</protein>
<dbReference type="GO" id="GO:0005829">
    <property type="term" value="C:cytosol"/>
    <property type="evidence" value="ECO:0007669"/>
    <property type="project" value="TreeGrafter"/>
</dbReference>
<evidence type="ECO:0000256" key="6">
    <source>
        <dbReference type="HAMAP-Rule" id="MF_00337"/>
    </source>
</evidence>
<sequence length="108" mass="11901">MSETPKSLSMEESLAELEDILSVLESNTTSLEESLSQYERGVSLLKQCYATLSQAELKILKLTGSEDGTLKFENFSHTASSETPAEEAKPATRARRKASKADNEELPF</sequence>
<evidence type="ECO:0000256" key="7">
    <source>
        <dbReference type="SAM" id="MobiDB-lite"/>
    </source>
</evidence>
<dbReference type="Proteomes" id="UP000676194">
    <property type="component" value="Chromosome"/>
</dbReference>
<evidence type="ECO:0000313" key="8">
    <source>
        <dbReference type="EMBL" id="QVL33314.1"/>
    </source>
</evidence>
<dbReference type="PANTHER" id="PTHR34137">
    <property type="entry name" value="EXODEOXYRIBONUCLEASE 7 SMALL SUBUNIT"/>
    <property type="match status" value="1"/>
</dbReference>
<dbReference type="InterPro" id="IPR003761">
    <property type="entry name" value="Exonuc_VII_S"/>
</dbReference>
<keyword evidence="4 6" id="KW-0378">Hydrolase</keyword>
<dbReference type="RefSeq" id="WP_213498204.1">
    <property type="nucleotide sequence ID" value="NZ_CP074694.1"/>
</dbReference>
<reference evidence="8" key="1">
    <citation type="submission" date="2021-05" db="EMBL/GenBank/DDBJ databases">
        <title>Complete genome sequence of the cellulolytic planctomycete Telmatocola sphagniphila SP2T and characterization of the first cellulase from planctomycetes.</title>
        <authorList>
            <person name="Rakitin A.L."/>
            <person name="Beletsky A.V."/>
            <person name="Naumoff D.G."/>
            <person name="Kulichevskaya I.S."/>
            <person name="Mardanov A.V."/>
            <person name="Ravin N.V."/>
            <person name="Dedysh S.N."/>
        </authorList>
    </citation>
    <scope>NUCLEOTIDE SEQUENCE</scope>
    <source>
        <strain evidence="8">SP2T</strain>
    </source>
</reference>
<comment type="subunit">
    <text evidence="6">Heterooligomer composed of large and small subunits.</text>
</comment>
<gene>
    <name evidence="6 8" type="primary">xseB</name>
    <name evidence="8" type="ORF">KIH39_05205</name>
</gene>
<dbReference type="KEGG" id="tsph:KIH39_05205"/>
<comment type="subcellular location">
    <subcellularLocation>
        <location evidence="6">Cytoplasm</location>
    </subcellularLocation>
</comment>
<evidence type="ECO:0000256" key="3">
    <source>
        <dbReference type="ARBA" id="ARBA00022722"/>
    </source>
</evidence>
<comment type="similarity">
    <text evidence="1 6">Belongs to the XseB family.</text>
</comment>
<keyword evidence="9" id="KW-1185">Reference proteome</keyword>
<dbReference type="NCBIfam" id="TIGR01280">
    <property type="entry name" value="xseB"/>
    <property type="match status" value="1"/>
</dbReference>
<evidence type="ECO:0000256" key="1">
    <source>
        <dbReference type="ARBA" id="ARBA00009998"/>
    </source>
</evidence>
<proteinExistence type="inferred from homology"/>
<evidence type="ECO:0000256" key="2">
    <source>
        <dbReference type="ARBA" id="ARBA00022490"/>
    </source>
</evidence>
<dbReference type="SUPFAM" id="SSF116842">
    <property type="entry name" value="XseB-like"/>
    <property type="match status" value="1"/>
</dbReference>
<dbReference type="GO" id="GO:0006308">
    <property type="term" value="P:DNA catabolic process"/>
    <property type="evidence" value="ECO:0007669"/>
    <property type="project" value="UniProtKB-UniRule"/>
</dbReference>
<organism evidence="8 9">
    <name type="scientific">Telmatocola sphagniphila</name>
    <dbReference type="NCBI Taxonomy" id="1123043"/>
    <lineage>
        <taxon>Bacteria</taxon>
        <taxon>Pseudomonadati</taxon>
        <taxon>Planctomycetota</taxon>
        <taxon>Planctomycetia</taxon>
        <taxon>Gemmatales</taxon>
        <taxon>Gemmataceae</taxon>
    </lineage>
</organism>
<dbReference type="AlphaFoldDB" id="A0A8E6B893"/>
<name>A0A8E6B893_9BACT</name>
<evidence type="ECO:0000256" key="4">
    <source>
        <dbReference type="ARBA" id="ARBA00022801"/>
    </source>
</evidence>
<dbReference type="EMBL" id="CP074694">
    <property type="protein sequence ID" value="QVL33314.1"/>
    <property type="molecule type" value="Genomic_DNA"/>
</dbReference>
<dbReference type="InterPro" id="IPR037004">
    <property type="entry name" value="Exonuc_VII_ssu_sf"/>
</dbReference>
<dbReference type="Pfam" id="PF02609">
    <property type="entry name" value="Exonuc_VII_S"/>
    <property type="match status" value="1"/>
</dbReference>
<keyword evidence="3 6" id="KW-0540">Nuclease</keyword>
<evidence type="ECO:0000313" key="9">
    <source>
        <dbReference type="Proteomes" id="UP000676194"/>
    </source>
</evidence>
<keyword evidence="5 6" id="KW-0269">Exonuclease</keyword>
<accession>A0A8E6B893</accession>
<dbReference type="GO" id="GO:0008855">
    <property type="term" value="F:exodeoxyribonuclease VII activity"/>
    <property type="evidence" value="ECO:0007669"/>
    <property type="project" value="UniProtKB-UniRule"/>
</dbReference>
<evidence type="ECO:0000256" key="5">
    <source>
        <dbReference type="ARBA" id="ARBA00022839"/>
    </source>
</evidence>
<feature type="region of interest" description="Disordered" evidence="7">
    <location>
        <begin position="74"/>
        <end position="108"/>
    </location>
</feature>
<dbReference type="PANTHER" id="PTHR34137:SF1">
    <property type="entry name" value="EXODEOXYRIBONUCLEASE 7 SMALL SUBUNIT"/>
    <property type="match status" value="1"/>
</dbReference>
<dbReference type="Gene3D" id="1.10.287.1040">
    <property type="entry name" value="Exonuclease VII, small subunit"/>
    <property type="match status" value="1"/>
</dbReference>
<comment type="catalytic activity">
    <reaction evidence="6">
        <text>Exonucleolytic cleavage in either 5'- to 3'- or 3'- to 5'-direction to yield nucleoside 5'-phosphates.</text>
        <dbReference type="EC" id="3.1.11.6"/>
    </reaction>
</comment>